<dbReference type="Proteomes" id="UP001427805">
    <property type="component" value="Unassembled WGS sequence"/>
</dbReference>
<dbReference type="Gene3D" id="3.40.50.12780">
    <property type="entry name" value="N-terminal domain of ligase-like"/>
    <property type="match status" value="1"/>
</dbReference>
<dbReference type="PANTHER" id="PTHR43352">
    <property type="entry name" value="ACETYL-COA SYNTHETASE"/>
    <property type="match status" value="1"/>
</dbReference>
<gene>
    <name evidence="4" type="ORF">TPR58_12165</name>
</gene>
<dbReference type="RefSeq" id="WP_346246934.1">
    <property type="nucleotide sequence ID" value="NZ_JBDIZK010000006.1"/>
</dbReference>
<dbReference type="InterPro" id="IPR000873">
    <property type="entry name" value="AMP-dep_synth/lig_dom"/>
</dbReference>
<dbReference type="InterPro" id="IPR011957">
    <property type="entry name" value="Benz_CoA_lig"/>
</dbReference>
<sequence length="524" mass="58135">MTDDPPVFPDAFNMADYFVFSNIAAGRGAKTALIFEDRAISYDEVAGNVSRVAERLLAAGLLPEQRVLLCTRDCPEFVYAWFGALKAGAVVTQVNPMLPAADYSYYLGYVKPQFAFIDETSREAFEAARRESRFCQAPGSVVLVGDGDSGDLPHFDPWIAADHPPAPPPWPTRKDDPAVWLFTSGTTGQSKGAVHAHFHFAYNSEVYARRFIGISEDDITLSGPRLYFGYATGTNLMFPFAVGATAILFREQPTPERLFDLIARHRPTVLTNVPTLIGKMLEAEAQAPDLSSLRMMWSAGEALPRDLHERWNKRFGVPIIDGIGSAESFHIYISNRPGDVRPGSLGKLVPGYEADLLGDDGMPITEGEIGVLRVRGDSAALHYHGDYAKSKRHLGGGAIVSGDLFRRDADGYWYYEGRGDDMIKSGGIYVSPLEVEACLGEHPSVLECCVFGQADANGLEKPVAIIVRREDGGDEDEIRQDLLAYARERLARYKVPHRLFFTTEPLPRNDRDKMNRKLMRELYR</sequence>
<dbReference type="GO" id="GO:0016874">
    <property type="term" value="F:ligase activity"/>
    <property type="evidence" value="ECO:0007669"/>
    <property type="project" value="UniProtKB-KW"/>
</dbReference>
<dbReference type="PANTHER" id="PTHR43352:SF1">
    <property type="entry name" value="ANTHRANILATE--COA LIGASE"/>
    <property type="match status" value="1"/>
</dbReference>
<proteinExistence type="predicted"/>
<keyword evidence="1 4" id="KW-0436">Ligase</keyword>
<reference evidence="4 5" key="1">
    <citation type="submission" date="2024-05" db="EMBL/GenBank/DDBJ databases">
        <title>Sphingomonas sp. HF-S3 16S ribosomal RNA gene Genome sequencing and assembly.</title>
        <authorList>
            <person name="Lee H."/>
        </authorList>
    </citation>
    <scope>NUCLEOTIDE SEQUENCE [LARGE SCALE GENOMIC DNA]</scope>
    <source>
        <strain evidence="4 5">HF-S3</strain>
    </source>
</reference>
<dbReference type="Pfam" id="PF00501">
    <property type="entry name" value="AMP-binding"/>
    <property type="match status" value="1"/>
</dbReference>
<evidence type="ECO:0000259" key="2">
    <source>
        <dbReference type="Pfam" id="PF00501"/>
    </source>
</evidence>
<keyword evidence="5" id="KW-1185">Reference proteome</keyword>
<accession>A0ABV0B8M8</accession>
<dbReference type="EMBL" id="JBDIZK010000006">
    <property type="protein sequence ID" value="MEN3747924.1"/>
    <property type="molecule type" value="Genomic_DNA"/>
</dbReference>
<feature type="domain" description="AMP-binding enzyme C-terminal" evidence="3">
    <location>
        <begin position="434"/>
        <end position="510"/>
    </location>
</feature>
<dbReference type="InterPro" id="IPR025110">
    <property type="entry name" value="AMP-bd_C"/>
</dbReference>
<evidence type="ECO:0000313" key="4">
    <source>
        <dbReference type="EMBL" id="MEN3747924.1"/>
    </source>
</evidence>
<dbReference type="InterPro" id="IPR042099">
    <property type="entry name" value="ANL_N_sf"/>
</dbReference>
<dbReference type="Gene3D" id="3.30.300.30">
    <property type="match status" value="1"/>
</dbReference>
<evidence type="ECO:0000256" key="1">
    <source>
        <dbReference type="ARBA" id="ARBA00022598"/>
    </source>
</evidence>
<comment type="caution">
    <text evidence="4">The sequence shown here is derived from an EMBL/GenBank/DDBJ whole genome shotgun (WGS) entry which is preliminary data.</text>
</comment>
<protein>
    <submittedName>
        <fullName evidence="4">Benzoate-CoA ligase family protein</fullName>
    </submittedName>
</protein>
<name>A0ABV0B8M8_9SPHN</name>
<feature type="domain" description="AMP-dependent synthetase/ligase" evidence="2">
    <location>
        <begin position="23"/>
        <end position="383"/>
    </location>
</feature>
<dbReference type="NCBIfam" id="TIGR02262">
    <property type="entry name" value="benz_CoA_lig"/>
    <property type="match status" value="1"/>
</dbReference>
<organism evidence="4 5">
    <name type="scientific">Sphingomonas rustica</name>
    <dbReference type="NCBI Taxonomy" id="3103142"/>
    <lineage>
        <taxon>Bacteria</taxon>
        <taxon>Pseudomonadati</taxon>
        <taxon>Pseudomonadota</taxon>
        <taxon>Alphaproteobacteria</taxon>
        <taxon>Sphingomonadales</taxon>
        <taxon>Sphingomonadaceae</taxon>
        <taxon>Sphingomonas</taxon>
    </lineage>
</organism>
<dbReference type="Pfam" id="PF13193">
    <property type="entry name" value="AMP-binding_C"/>
    <property type="match status" value="1"/>
</dbReference>
<evidence type="ECO:0000259" key="3">
    <source>
        <dbReference type="Pfam" id="PF13193"/>
    </source>
</evidence>
<dbReference type="InterPro" id="IPR045851">
    <property type="entry name" value="AMP-bd_C_sf"/>
</dbReference>
<dbReference type="SUPFAM" id="SSF56801">
    <property type="entry name" value="Acetyl-CoA synthetase-like"/>
    <property type="match status" value="1"/>
</dbReference>
<evidence type="ECO:0000313" key="5">
    <source>
        <dbReference type="Proteomes" id="UP001427805"/>
    </source>
</evidence>